<accession>A0ABV5TE39</accession>
<proteinExistence type="predicted"/>
<dbReference type="RefSeq" id="WP_344745639.1">
    <property type="nucleotide sequence ID" value="NZ_BAAAWW010000071.1"/>
</dbReference>
<keyword evidence="3" id="KW-1185">Reference proteome</keyword>
<name>A0ABV5TE39_9ACTN</name>
<sequence>MPSPGVRPIRPRTAAEDAGDARPGRCDRAGGPGGRKEIVAFVAFPPGDETGFVAGPRSRSTAG</sequence>
<evidence type="ECO:0008006" key="4">
    <source>
        <dbReference type="Google" id="ProtNLM"/>
    </source>
</evidence>
<dbReference type="Proteomes" id="UP001589610">
    <property type="component" value="Unassembled WGS sequence"/>
</dbReference>
<evidence type="ECO:0000256" key="1">
    <source>
        <dbReference type="SAM" id="MobiDB-lite"/>
    </source>
</evidence>
<reference evidence="2 3" key="1">
    <citation type="submission" date="2024-09" db="EMBL/GenBank/DDBJ databases">
        <authorList>
            <person name="Sun Q."/>
            <person name="Mori K."/>
        </authorList>
    </citation>
    <scope>NUCLEOTIDE SEQUENCE [LARGE SCALE GENOMIC DNA]</scope>
    <source>
        <strain evidence="2 3">JCM 3028</strain>
    </source>
</reference>
<organism evidence="2 3">
    <name type="scientific">Streptosporangium vulgare</name>
    <dbReference type="NCBI Taxonomy" id="46190"/>
    <lineage>
        <taxon>Bacteria</taxon>
        <taxon>Bacillati</taxon>
        <taxon>Actinomycetota</taxon>
        <taxon>Actinomycetes</taxon>
        <taxon>Streptosporangiales</taxon>
        <taxon>Streptosporangiaceae</taxon>
        <taxon>Streptosporangium</taxon>
    </lineage>
</organism>
<comment type="caution">
    <text evidence="2">The sequence shown here is derived from an EMBL/GenBank/DDBJ whole genome shotgun (WGS) entry which is preliminary data.</text>
</comment>
<evidence type="ECO:0000313" key="2">
    <source>
        <dbReference type="EMBL" id="MFB9676546.1"/>
    </source>
</evidence>
<feature type="region of interest" description="Disordered" evidence="1">
    <location>
        <begin position="1"/>
        <end position="34"/>
    </location>
</feature>
<feature type="compositionally biased region" description="Basic and acidic residues" evidence="1">
    <location>
        <begin position="13"/>
        <end position="34"/>
    </location>
</feature>
<evidence type="ECO:0000313" key="3">
    <source>
        <dbReference type="Proteomes" id="UP001589610"/>
    </source>
</evidence>
<gene>
    <name evidence="2" type="ORF">ACFFRH_13705</name>
</gene>
<dbReference type="EMBL" id="JBHMBS010000005">
    <property type="protein sequence ID" value="MFB9676546.1"/>
    <property type="molecule type" value="Genomic_DNA"/>
</dbReference>
<protein>
    <recommendedName>
        <fullName evidence="4">DUF397 domain-containing protein</fullName>
    </recommendedName>
</protein>